<reference evidence="9 10" key="1">
    <citation type="journal article" date="2019" name="Nat. Med.">
        <title>A library of human gut bacterial isolates paired with longitudinal multiomics data enables mechanistic microbiome research.</title>
        <authorList>
            <person name="Poyet M."/>
            <person name="Groussin M."/>
            <person name="Gibbons S.M."/>
            <person name="Avila-Pacheco J."/>
            <person name="Jiang X."/>
            <person name="Kearney S.M."/>
            <person name="Perrotta A.R."/>
            <person name="Berdy B."/>
            <person name="Zhao S."/>
            <person name="Lieberman T.D."/>
            <person name="Swanson P.K."/>
            <person name="Smith M."/>
            <person name="Roesemann S."/>
            <person name="Alexander J.E."/>
            <person name="Rich S.A."/>
            <person name="Livny J."/>
            <person name="Vlamakis H."/>
            <person name="Clish C."/>
            <person name="Bullock K."/>
            <person name="Deik A."/>
            <person name="Scott J."/>
            <person name="Pierce K.A."/>
            <person name="Xavier R.J."/>
            <person name="Alm E.J."/>
        </authorList>
    </citation>
    <scope>NUCLEOTIDE SEQUENCE [LARGE SCALE GENOMIC DNA]</scope>
    <source>
        <strain evidence="7 10">BIOML-A13</strain>
        <strain evidence="8 9">BIOML-A3</strain>
    </source>
</reference>
<evidence type="ECO:0000313" key="9">
    <source>
        <dbReference type="Proteomes" id="UP000443070"/>
    </source>
</evidence>
<evidence type="ECO:0000256" key="3">
    <source>
        <dbReference type="ARBA" id="ARBA00022729"/>
    </source>
</evidence>
<dbReference type="GO" id="GO:0015846">
    <property type="term" value="P:polyamine transport"/>
    <property type="evidence" value="ECO:0007669"/>
    <property type="project" value="InterPro"/>
</dbReference>
<evidence type="ECO:0000256" key="6">
    <source>
        <dbReference type="SAM" id="SignalP"/>
    </source>
</evidence>
<dbReference type="Proteomes" id="UP000484547">
    <property type="component" value="Unassembled WGS sequence"/>
</dbReference>
<keyword evidence="2" id="KW-0813">Transport</keyword>
<dbReference type="RefSeq" id="WP_155163430.1">
    <property type="nucleotide sequence ID" value="NZ_WNBG01000001.1"/>
</dbReference>
<evidence type="ECO:0000313" key="10">
    <source>
        <dbReference type="Proteomes" id="UP000484547"/>
    </source>
</evidence>
<feature type="signal peptide" evidence="6">
    <location>
        <begin position="1"/>
        <end position="18"/>
    </location>
</feature>
<name>A0A7X2XDH9_9FIRM</name>
<comment type="subcellular location">
    <subcellularLocation>
        <location evidence="1">Periplasm</location>
    </subcellularLocation>
</comment>
<feature type="binding site" evidence="5">
    <location>
        <position position="90"/>
    </location>
    <ligand>
        <name>spermidine</name>
        <dbReference type="ChEBI" id="CHEBI:57834"/>
    </ligand>
</feature>
<dbReference type="InterPro" id="IPR001188">
    <property type="entry name" value="Sperm_putr-bd"/>
</dbReference>
<organism evidence="7 10">
    <name type="scientific">Phascolarctobacterium faecium</name>
    <dbReference type="NCBI Taxonomy" id="33025"/>
    <lineage>
        <taxon>Bacteria</taxon>
        <taxon>Bacillati</taxon>
        <taxon>Bacillota</taxon>
        <taxon>Negativicutes</taxon>
        <taxon>Acidaminococcales</taxon>
        <taxon>Acidaminococcaceae</taxon>
        <taxon>Phascolarctobacterium</taxon>
    </lineage>
</organism>
<evidence type="ECO:0000313" key="7">
    <source>
        <dbReference type="EMBL" id="MTT74754.1"/>
    </source>
</evidence>
<dbReference type="SUPFAM" id="SSF53850">
    <property type="entry name" value="Periplasmic binding protein-like II"/>
    <property type="match status" value="1"/>
</dbReference>
<dbReference type="PIRSF" id="PIRSF019574">
    <property type="entry name" value="Periplasmic_polyamine_BP"/>
    <property type="match status" value="1"/>
</dbReference>
<sequence>MKKLTYLLTALCFSVLLGGCGSDNSAKDAGAPQVLNLYGWADYFDPDVISDFEKQNNCKITYDVFSNNEELLAKMQAGGAQFDIIMPSDYMVTTMRKLDMLEKLDLAKIPNAKYISADLRKLPFDPTGEYTLPYTTGITGIIYNKKYVKETPAKWDDLWNTEYKGHVLLLNDCREVFSVALKKHGWSNNSTDPAQVEAAFKDLKQLNSSVIAYDTENLKQKFIAEEGWIGIMWSGDAAFTYRENNNVGFVVPDQGSLIWSDNFAIPKGCKNKELAEKFMNYMYDPKVSAKNWEFMNCANPNDEALKYHSQAYLDDPMLKIGKESIPKGEWLTDIGDSITMYDRYWTELKAGQ</sequence>
<evidence type="ECO:0000256" key="5">
    <source>
        <dbReference type="PIRSR" id="PIRSR019574-1"/>
    </source>
</evidence>
<dbReference type="AlphaFoldDB" id="A0A7X2XDH9"/>
<dbReference type="PRINTS" id="PR00909">
    <property type="entry name" value="SPERMDNBNDNG"/>
</dbReference>
<dbReference type="CDD" id="cd13590">
    <property type="entry name" value="PBP2_PotD_PotF_like"/>
    <property type="match status" value="1"/>
</dbReference>
<evidence type="ECO:0000256" key="4">
    <source>
        <dbReference type="ARBA" id="ARBA00022764"/>
    </source>
</evidence>
<dbReference type="GO" id="GO:0042597">
    <property type="term" value="C:periplasmic space"/>
    <property type="evidence" value="ECO:0007669"/>
    <property type="project" value="UniProtKB-SubCell"/>
</dbReference>
<feature type="chain" id="PRO_5039007053" evidence="6">
    <location>
        <begin position="19"/>
        <end position="352"/>
    </location>
</feature>
<keyword evidence="9" id="KW-1185">Reference proteome</keyword>
<feature type="binding site" evidence="5">
    <location>
        <begin position="172"/>
        <end position="175"/>
    </location>
    <ligand>
        <name>spermidine</name>
        <dbReference type="ChEBI" id="CHEBI:57834"/>
    </ligand>
</feature>
<protein>
    <submittedName>
        <fullName evidence="7">Extracellular solute-binding protein</fullName>
    </submittedName>
</protein>
<evidence type="ECO:0000256" key="2">
    <source>
        <dbReference type="ARBA" id="ARBA00022448"/>
    </source>
</evidence>
<gene>
    <name evidence="7" type="ORF">GMD11_00525</name>
    <name evidence="8" type="ORF">GMD18_00520</name>
</gene>
<evidence type="ECO:0000256" key="1">
    <source>
        <dbReference type="ARBA" id="ARBA00004418"/>
    </source>
</evidence>
<dbReference type="Proteomes" id="UP000443070">
    <property type="component" value="Unassembled WGS sequence"/>
</dbReference>
<evidence type="ECO:0000313" key="8">
    <source>
        <dbReference type="EMBL" id="MTU02885.1"/>
    </source>
</evidence>
<dbReference type="InterPro" id="IPR006059">
    <property type="entry name" value="SBP"/>
</dbReference>
<keyword evidence="3 6" id="KW-0732">Signal</keyword>
<keyword evidence="4" id="KW-0574">Periplasm</keyword>
<proteinExistence type="predicted"/>
<dbReference type="Pfam" id="PF13416">
    <property type="entry name" value="SBP_bac_8"/>
    <property type="match status" value="1"/>
</dbReference>
<accession>A0A7X2XDH9</accession>
<dbReference type="EMBL" id="WNBM01000001">
    <property type="protein sequence ID" value="MTT74754.1"/>
    <property type="molecule type" value="Genomic_DNA"/>
</dbReference>
<dbReference type="EMBL" id="WNBW01000001">
    <property type="protein sequence ID" value="MTU02885.1"/>
    <property type="molecule type" value="Genomic_DNA"/>
</dbReference>
<dbReference type="PANTHER" id="PTHR30222">
    <property type="entry name" value="SPERMIDINE/PUTRESCINE-BINDING PERIPLASMIC PROTEIN"/>
    <property type="match status" value="1"/>
</dbReference>
<comment type="caution">
    <text evidence="7">The sequence shown here is derived from an EMBL/GenBank/DDBJ whole genome shotgun (WGS) entry which is preliminary data.</text>
</comment>
<dbReference type="OrthoDB" id="9769319at2"/>
<dbReference type="Gene3D" id="3.40.190.10">
    <property type="entry name" value="Periplasmic binding protein-like II"/>
    <property type="match status" value="2"/>
</dbReference>
<dbReference type="PROSITE" id="PS51257">
    <property type="entry name" value="PROKAR_LIPOPROTEIN"/>
    <property type="match status" value="1"/>
</dbReference>
<dbReference type="GO" id="GO:0019808">
    <property type="term" value="F:polyamine binding"/>
    <property type="evidence" value="ECO:0007669"/>
    <property type="project" value="InterPro"/>
</dbReference>
<dbReference type="PANTHER" id="PTHR30222:SF17">
    <property type="entry name" value="SPERMIDINE_PUTRESCINE-BINDING PERIPLASMIC PROTEIN"/>
    <property type="match status" value="1"/>
</dbReference>